<feature type="transmembrane region" description="Helical" evidence="2">
    <location>
        <begin position="111"/>
        <end position="137"/>
    </location>
</feature>
<sequence>MFSATNISENISWLSQAVRASRAALAVSAARVKHAVHAGGVRAAEAVLGPEAALASRLALADGAVRGRRALASEAVRACRAALADGANIARRAVLAYDAALRSRGAHARSALGGAVVVLGAEVALIGAEVVVSSAVALAATEIVLACGAVLIGGGCIASGVVLATHVVFAAPGPQTNSTHLLVAPPNAPGQIDPADIAPGTALIVAQNHPNITPPTPQVDVNNTESRTITLVRVLRFDPERVVQATAEQTKCVVCSVNVPDCVLLPCAHQVLCNRCANALNACPICRSDIEVRFNPFLP</sequence>
<dbReference type="GO" id="GO:0061630">
    <property type="term" value="F:ubiquitin protein ligase activity"/>
    <property type="evidence" value="ECO:0007669"/>
    <property type="project" value="TreeGrafter"/>
</dbReference>
<dbReference type="SUPFAM" id="SSF57850">
    <property type="entry name" value="RING/U-box"/>
    <property type="match status" value="1"/>
</dbReference>
<evidence type="ECO:0000313" key="4">
    <source>
        <dbReference type="EMBL" id="CUG86548.1"/>
    </source>
</evidence>
<dbReference type="PANTHER" id="PTHR14879:SF15">
    <property type="entry name" value="E3 UBIQUITIN-PROTEIN LIGASE RIFIFYLIN-LIKE PROTEIN"/>
    <property type="match status" value="1"/>
</dbReference>
<reference evidence="5" key="1">
    <citation type="submission" date="2015-09" db="EMBL/GenBank/DDBJ databases">
        <authorList>
            <consortium name="Pathogen Informatics"/>
        </authorList>
    </citation>
    <scope>NUCLEOTIDE SEQUENCE [LARGE SCALE GENOMIC DNA]</scope>
    <source>
        <strain evidence="5">Lake Konstanz</strain>
    </source>
</reference>
<keyword evidence="2" id="KW-0812">Transmembrane</keyword>
<keyword evidence="5" id="KW-1185">Reference proteome</keyword>
<keyword evidence="2" id="KW-0472">Membrane</keyword>
<protein>
    <submittedName>
        <fullName evidence="4">Zinc finger protein, putative</fullName>
    </submittedName>
</protein>
<dbReference type="PROSITE" id="PS50089">
    <property type="entry name" value="ZF_RING_2"/>
    <property type="match status" value="1"/>
</dbReference>
<keyword evidence="2" id="KW-1133">Transmembrane helix</keyword>
<name>A0A0S4J8W0_BODSA</name>
<keyword evidence="1" id="KW-0863">Zinc-finger</keyword>
<dbReference type="Pfam" id="PF13920">
    <property type="entry name" value="zf-C3HC4_3"/>
    <property type="match status" value="1"/>
</dbReference>
<proteinExistence type="predicted"/>
<evidence type="ECO:0000313" key="5">
    <source>
        <dbReference type="Proteomes" id="UP000051952"/>
    </source>
</evidence>
<dbReference type="GO" id="GO:0070936">
    <property type="term" value="P:protein K48-linked ubiquitination"/>
    <property type="evidence" value="ECO:0007669"/>
    <property type="project" value="TreeGrafter"/>
</dbReference>
<dbReference type="AlphaFoldDB" id="A0A0S4J8W0"/>
<keyword evidence="1" id="KW-0479">Metal-binding</keyword>
<evidence type="ECO:0000259" key="3">
    <source>
        <dbReference type="PROSITE" id="PS50089"/>
    </source>
</evidence>
<dbReference type="Proteomes" id="UP000051952">
    <property type="component" value="Unassembled WGS sequence"/>
</dbReference>
<evidence type="ECO:0000256" key="1">
    <source>
        <dbReference type="PROSITE-ProRule" id="PRU00175"/>
    </source>
</evidence>
<evidence type="ECO:0000256" key="2">
    <source>
        <dbReference type="SAM" id="Phobius"/>
    </source>
</evidence>
<dbReference type="GO" id="GO:0005886">
    <property type="term" value="C:plasma membrane"/>
    <property type="evidence" value="ECO:0007669"/>
    <property type="project" value="TreeGrafter"/>
</dbReference>
<accession>A0A0S4J8W0</accession>
<dbReference type="GO" id="GO:0008270">
    <property type="term" value="F:zinc ion binding"/>
    <property type="evidence" value="ECO:0007669"/>
    <property type="project" value="UniProtKB-KW"/>
</dbReference>
<dbReference type="OrthoDB" id="1711136at2759"/>
<dbReference type="InterPro" id="IPR051728">
    <property type="entry name" value="RING-FYVE_E3_ubiquitin-ligase"/>
</dbReference>
<feature type="transmembrane region" description="Helical" evidence="2">
    <location>
        <begin position="143"/>
        <end position="169"/>
    </location>
</feature>
<dbReference type="GO" id="GO:0043161">
    <property type="term" value="P:proteasome-mediated ubiquitin-dependent protein catabolic process"/>
    <property type="evidence" value="ECO:0007669"/>
    <property type="project" value="TreeGrafter"/>
</dbReference>
<dbReference type="GO" id="GO:0005737">
    <property type="term" value="C:cytoplasm"/>
    <property type="evidence" value="ECO:0007669"/>
    <property type="project" value="TreeGrafter"/>
</dbReference>
<dbReference type="VEuPathDB" id="TriTrypDB:BSAL_93690"/>
<organism evidence="4 5">
    <name type="scientific">Bodo saltans</name>
    <name type="common">Flagellated protozoan</name>
    <dbReference type="NCBI Taxonomy" id="75058"/>
    <lineage>
        <taxon>Eukaryota</taxon>
        <taxon>Discoba</taxon>
        <taxon>Euglenozoa</taxon>
        <taxon>Kinetoplastea</taxon>
        <taxon>Metakinetoplastina</taxon>
        <taxon>Eubodonida</taxon>
        <taxon>Bodonidae</taxon>
        <taxon>Bodo</taxon>
    </lineage>
</organism>
<gene>
    <name evidence="4" type="ORF">BSAL_93690</name>
</gene>
<dbReference type="PANTHER" id="PTHR14879">
    <property type="entry name" value="CASPASE REGULATOR, RING FINGER DOMAIN-CONTAINING"/>
    <property type="match status" value="1"/>
</dbReference>
<keyword evidence="1" id="KW-0862">Zinc</keyword>
<dbReference type="EMBL" id="CYKH01001330">
    <property type="protein sequence ID" value="CUG86548.1"/>
    <property type="molecule type" value="Genomic_DNA"/>
</dbReference>
<dbReference type="InterPro" id="IPR013083">
    <property type="entry name" value="Znf_RING/FYVE/PHD"/>
</dbReference>
<feature type="domain" description="RING-type" evidence="3">
    <location>
        <begin position="252"/>
        <end position="287"/>
    </location>
</feature>
<dbReference type="Gene3D" id="3.30.40.10">
    <property type="entry name" value="Zinc/RING finger domain, C3HC4 (zinc finger)"/>
    <property type="match status" value="1"/>
</dbReference>
<dbReference type="InterPro" id="IPR001841">
    <property type="entry name" value="Znf_RING"/>
</dbReference>